<sequence>MADPNTSTPVTLPQEILYLIIEHAAKDVATLLKLCLVCRALLHQAQRVLYTDISFVDTGHNLNRGAPGKKIVTLKFFDTVTTRSTLAQYVRSFSYRGRGFGWWELMNGALQSMIHLRSFTLDGSQLPMATMLPKAAPFSYTNLLVTFCGGARRDTSWEYVVPYLR</sequence>
<dbReference type="OrthoDB" id="3232239at2759"/>
<accession>A0A8H5D570</accession>
<organism evidence="1 2">
    <name type="scientific">Leucocoprinus leucothites</name>
    <dbReference type="NCBI Taxonomy" id="201217"/>
    <lineage>
        <taxon>Eukaryota</taxon>
        <taxon>Fungi</taxon>
        <taxon>Dikarya</taxon>
        <taxon>Basidiomycota</taxon>
        <taxon>Agaricomycotina</taxon>
        <taxon>Agaricomycetes</taxon>
        <taxon>Agaricomycetidae</taxon>
        <taxon>Agaricales</taxon>
        <taxon>Agaricineae</taxon>
        <taxon>Agaricaceae</taxon>
        <taxon>Leucocoprinus</taxon>
    </lineage>
</organism>
<evidence type="ECO:0000313" key="1">
    <source>
        <dbReference type="EMBL" id="KAF5353897.1"/>
    </source>
</evidence>
<dbReference type="Proteomes" id="UP000559027">
    <property type="component" value="Unassembled WGS sequence"/>
</dbReference>
<evidence type="ECO:0000313" key="2">
    <source>
        <dbReference type="Proteomes" id="UP000559027"/>
    </source>
</evidence>
<comment type="caution">
    <text evidence="1">The sequence shown here is derived from an EMBL/GenBank/DDBJ whole genome shotgun (WGS) entry which is preliminary data.</text>
</comment>
<protein>
    <recommendedName>
        <fullName evidence="3">F-box domain-containing protein</fullName>
    </recommendedName>
</protein>
<proteinExistence type="predicted"/>
<keyword evidence="2" id="KW-1185">Reference proteome</keyword>
<name>A0A8H5D570_9AGAR</name>
<dbReference type="EMBL" id="JAACJO010000009">
    <property type="protein sequence ID" value="KAF5353897.1"/>
    <property type="molecule type" value="Genomic_DNA"/>
</dbReference>
<evidence type="ECO:0008006" key="3">
    <source>
        <dbReference type="Google" id="ProtNLM"/>
    </source>
</evidence>
<dbReference type="AlphaFoldDB" id="A0A8H5D570"/>
<reference evidence="1 2" key="1">
    <citation type="journal article" date="2020" name="ISME J.">
        <title>Uncovering the hidden diversity of litter-decomposition mechanisms in mushroom-forming fungi.</title>
        <authorList>
            <person name="Floudas D."/>
            <person name="Bentzer J."/>
            <person name="Ahren D."/>
            <person name="Johansson T."/>
            <person name="Persson P."/>
            <person name="Tunlid A."/>
        </authorList>
    </citation>
    <scope>NUCLEOTIDE SEQUENCE [LARGE SCALE GENOMIC DNA]</scope>
    <source>
        <strain evidence="1 2">CBS 146.42</strain>
    </source>
</reference>
<gene>
    <name evidence="1" type="ORF">D9756_007112</name>
</gene>